<feature type="domain" description="NAD(P)-binding" evidence="18">
    <location>
        <begin position="126"/>
        <end position="260"/>
    </location>
</feature>
<gene>
    <name evidence="19" type="ORF">B0H64DRAFT_415823</name>
</gene>
<accession>A0AAE0HMZ5</accession>
<feature type="compositionally biased region" description="Basic residues" evidence="16">
    <location>
        <begin position="1"/>
        <end position="16"/>
    </location>
</feature>
<keyword evidence="11" id="KW-0119">Carbohydrate metabolism</keyword>
<dbReference type="RefSeq" id="XP_062663059.1">
    <property type="nucleotide sequence ID" value="XM_062805123.1"/>
</dbReference>
<keyword evidence="4" id="KW-0479">Metal-binding</keyword>
<keyword evidence="8" id="KW-0186">Copper</keyword>
<dbReference type="InterPro" id="IPR005103">
    <property type="entry name" value="AA9_LPMO"/>
</dbReference>
<comment type="caution">
    <text evidence="19">The sequence shown here is derived from an EMBL/GenBank/DDBJ whole genome shotgun (WGS) entry which is preliminary data.</text>
</comment>
<evidence type="ECO:0000256" key="16">
    <source>
        <dbReference type="SAM" id="MobiDB-lite"/>
    </source>
</evidence>
<comment type="cofactor">
    <cofactor evidence="1">
        <name>Cu(2+)</name>
        <dbReference type="ChEBI" id="CHEBI:29036"/>
    </cofactor>
</comment>
<dbReference type="EC" id="1.14.99.56" evidence="15"/>
<evidence type="ECO:0000256" key="6">
    <source>
        <dbReference type="ARBA" id="ARBA00023001"/>
    </source>
</evidence>
<evidence type="ECO:0000256" key="1">
    <source>
        <dbReference type="ARBA" id="ARBA00001973"/>
    </source>
</evidence>
<evidence type="ECO:0000256" key="9">
    <source>
        <dbReference type="ARBA" id="ARBA00023033"/>
    </source>
</evidence>
<protein>
    <recommendedName>
        <fullName evidence="15">lytic cellulose monooxygenase (C4-dehydrogenating)</fullName>
        <ecNumber evidence="15">1.14.99.56</ecNumber>
    </recommendedName>
</protein>
<comment type="similarity">
    <text evidence="13">Belongs to the polysaccharide monooxygenase AA9 family.</text>
</comment>
<dbReference type="EMBL" id="JAUEPN010000002">
    <property type="protein sequence ID" value="KAK3299545.1"/>
    <property type="molecule type" value="Genomic_DNA"/>
</dbReference>
<dbReference type="SUPFAM" id="SSF51735">
    <property type="entry name" value="NAD(P)-binding Rossmann-fold domains"/>
    <property type="match status" value="1"/>
</dbReference>
<dbReference type="Gene3D" id="2.70.50.70">
    <property type="match status" value="1"/>
</dbReference>
<evidence type="ECO:0000256" key="14">
    <source>
        <dbReference type="ARBA" id="ARBA00045077"/>
    </source>
</evidence>
<evidence type="ECO:0000256" key="3">
    <source>
        <dbReference type="ARBA" id="ARBA00022525"/>
    </source>
</evidence>
<keyword evidence="10" id="KW-1015">Disulfide bond</keyword>
<dbReference type="CDD" id="cd21175">
    <property type="entry name" value="LPMO_AA9"/>
    <property type="match status" value="1"/>
</dbReference>
<dbReference type="InterPro" id="IPR049892">
    <property type="entry name" value="AA9"/>
</dbReference>
<dbReference type="PANTHER" id="PTHR33353:SF19">
    <property type="entry name" value="GLYCOSYLHYDROLASE FAMILY 61-8 PROTEIN"/>
    <property type="match status" value="1"/>
</dbReference>
<dbReference type="PANTHER" id="PTHR33353">
    <property type="entry name" value="PUTATIVE (AFU_ORTHOLOGUE AFUA_1G12560)-RELATED"/>
    <property type="match status" value="1"/>
</dbReference>
<proteinExistence type="inferred from homology"/>
<keyword evidence="3" id="KW-0964">Secreted</keyword>
<keyword evidence="20" id="KW-1185">Reference proteome</keyword>
<dbReference type="Proteomes" id="UP001278766">
    <property type="component" value="Unassembled WGS sequence"/>
</dbReference>
<keyword evidence="9" id="KW-0503">Monooxygenase</keyword>
<sequence>MASQKKPYKPKAKKAKKPESTTAMFPDLHEDIENALSAEGTIITPKPTFNPTEDHEERIAAKETYIMGRFQCRNRTCPKKGWGSKKIFIVIQRFPDNGYNAVVFKQCCSICEELGIMRINENSYCGATGSQGSALAHHLRQHLAWRVHTTVRNPSSPSSAQALAAIGVQLTLGDWDDTAALAAALAGCDKLFLCLLPDFSDPTRELRQARVLVWLAWEAGVRQVVASTSLGVFTLEDESEMAVGAGGGPAFFMANYLETKVARYPEPRERGTWTTAMTAEAKLALIDHADIAAFHDRTFGLAGDSEMLMVQETLDALGGGGGGGAGRPFKAVFITDEEIAEKQRTSNVFTDSQVSLRYAANSYPWLLEDQQPKGIQRRWWPDPIQSVDHPQLSCNRGNPLEKNLPTQHAPIQAGTNITAYYVPPKCPPNFNQPTESLAPEFQDPHPPMRCMGPEYSWVHSTGPLLAYMAACNGPCDEFNPEGEKVWFKIYESGLKNGGELNEWGQRIDVASSQGWDQMTFANQGWSITIPKNLKPGNYLIRHEIIMIELMPPQLYPECAHLTVTGDGNELPGEEYLVSFPGAYSLEDPGLAISGDLYSPKGHSTYNYTIPGPAVWTGEK</sequence>
<evidence type="ECO:0000256" key="8">
    <source>
        <dbReference type="ARBA" id="ARBA00023008"/>
    </source>
</evidence>
<dbReference type="Gene3D" id="3.40.50.720">
    <property type="entry name" value="NAD(P)-binding Rossmann-like Domain"/>
    <property type="match status" value="1"/>
</dbReference>
<keyword evidence="5" id="KW-0732">Signal</keyword>
<organism evidence="19 20">
    <name type="scientific">Chaetomium fimeti</name>
    <dbReference type="NCBI Taxonomy" id="1854472"/>
    <lineage>
        <taxon>Eukaryota</taxon>
        <taxon>Fungi</taxon>
        <taxon>Dikarya</taxon>
        <taxon>Ascomycota</taxon>
        <taxon>Pezizomycotina</taxon>
        <taxon>Sordariomycetes</taxon>
        <taxon>Sordariomycetidae</taxon>
        <taxon>Sordariales</taxon>
        <taxon>Chaetomiaceae</taxon>
        <taxon>Chaetomium</taxon>
    </lineage>
</organism>
<evidence type="ECO:0000256" key="10">
    <source>
        <dbReference type="ARBA" id="ARBA00023157"/>
    </source>
</evidence>
<dbReference type="InterPro" id="IPR016040">
    <property type="entry name" value="NAD(P)-bd_dom"/>
</dbReference>
<dbReference type="InterPro" id="IPR036291">
    <property type="entry name" value="NAD(P)-bd_dom_sf"/>
</dbReference>
<evidence type="ECO:0000256" key="11">
    <source>
        <dbReference type="ARBA" id="ARBA00023277"/>
    </source>
</evidence>
<evidence type="ECO:0000256" key="4">
    <source>
        <dbReference type="ARBA" id="ARBA00022723"/>
    </source>
</evidence>
<feature type="region of interest" description="Disordered" evidence="16">
    <location>
        <begin position="1"/>
        <end position="24"/>
    </location>
</feature>
<dbReference type="Pfam" id="PF03443">
    <property type="entry name" value="AA9"/>
    <property type="match status" value="1"/>
</dbReference>
<keyword evidence="7" id="KW-0560">Oxidoreductase</keyword>
<evidence type="ECO:0000313" key="20">
    <source>
        <dbReference type="Proteomes" id="UP001278766"/>
    </source>
</evidence>
<keyword evidence="12" id="KW-0624">Polysaccharide degradation</keyword>
<dbReference type="GO" id="GO:0008270">
    <property type="term" value="F:zinc ion binding"/>
    <property type="evidence" value="ECO:0007669"/>
    <property type="project" value="UniProtKB-KW"/>
</dbReference>
<evidence type="ECO:0000256" key="2">
    <source>
        <dbReference type="ARBA" id="ARBA00004613"/>
    </source>
</evidence>
<feature type="domain" description="Auxiliary Activity family 9 catalytic" evidence="17">
    <location>
        <begin position="372"/>
        <end position="597"/>
    </location>
</feature>
<evidence type="ECO:0000256" key="7">
    <source>
        <dbReference type="ARBA" id="ARBA00023002"/>
    </source>
</evidence>
<comment type="catalytic activity">
    <reaction evidence="14">
        <text>[(1-&gt;4)-beta-D-glucosyl]n+m + reduced acceptor + O2 = 4-dehydro-beta-D-glucosyl-[(1-&gt;4)-beta-D-glucosyl]n-1 + [(1-&gt;4)-beta-D-glucosyl]m + acceptor + H2O.</text>
        <dbReference type="EC" id="1.14.99.56"/>
    </reaction>
</comment>
<evidence type="ECO:0000256" key="5">
    <source>
        <dbReference type="ARBA" id="ARBA00022729"/>
    </source>
</evidence>
<dbReference type="AlphaFoldDB" id="A0AAE0HMZ5"/>
<name>A0AAE0HMZ5_9PEZI</name>
<keyword evidence="19" id="KW-0378">Hydrolase</keyword>
<dbReference type="GO" id="GO:0004497">
    <property type="term" value="F:monooxygenase activity"/>
    <property type="evidence" value="ECO:0007669"/>
    <property type="project" value="UniProtKB-KW"/>
</dbReference>
<dbReference type="GO" id="GO:0005576">
    <property type="term" value="C:extracellular region"/>
    <property type="evidence" value="ECO:0007669"/>
    <property type="project" value="UniProtKB-SubCell"/>
</dbReference>
<dbReference type="GO" id="GO:0016787">
    <property type="term" value="F:hydrolase activity"/>
    <property type="evidence" value="ECO:0007669"/>
    <property type="project" value="UniProtKB-KW"/>
</dbReference>
<dbReference type="GO" id="GO:0030245">
    <property type="term" value="P:cellulose catabolic process"/>
    <property type="evidence" value="ECO:0007669"/>
    <property type="project" value="UniProtKB-KW"/>
</dbReference>
<dbReference type="Pfam" id="PF13460">
    <property type="entry name" value="NAD_binding_10"/>
    <property type="match status" value="1"/>
</dbReference>
<reference evidence="19" key="1">
    <citation type="journal article" date="2023" name="Mol. Phylogenet. Evol.">
        <title>Genome-scale phylogeny and comparative genomics of the fungal order Sordariales.</title>
        <authorList>
            <person name="Hensen N."/>
            <person name="Bonometti L."/>
            <person name="Westerberg I."/>
            <person name="Brannstrom I.O."/>
            <person name="Guillou S."/>
            <person name="Cros-Aarteil S."/>
            <person name="Calhoun S."/>
            <person name="Haridas S."/>
            <person name="Kuo A."/>
            <person name="Mondo S."/>
            <person name="Pangilinan J."/>
            <person name="Riley R."/>
            <person name="LaButti K."/>
            <person name="Andreopoulos B."/>
            <person name="Lipzen A."/>
            <person name="Chen C."/>
            <person name="Yan M."/>
            <person name="Daum C."/>
            <person name="Ng V."/>
            <person name="Clum A."/>
            <person name="Steindorff A."/>
            <person name="Ohm R.A."/>
            <person name="Martin F."/>
            <person name="Silar P."/>
            <person name="Natvig D.O."/>
            <person name="Lalanne C."/>
            <person name="Gautier V."/>
            <person name="Ament-Velasquez S.L."/>
            <person name="Kruys A."/>
            <person name="Hutchinson M.I."/>
            <person name="Powell A.J."/>
            <person name="Barry K."/>
            <person name="Miller A.N."/>
            <person name="Grigoriev I.V."/>
            <person name="Debuchy R."/>
            <person name="Gladieux P."/>
            <person name="Hiltunen Thoren M."/>
            <person name="Johannesson H."/>
        </authorList>
    </citation>
    <scope>NUCLEOTIDE SEQUENCE</scope>
    <source>
        <strain evidence="19">CBS 168.71</strain>
    </source>
</reference>
<reference evidence="19" key="2">
    <citation type="submission" date="2023-06" db="EMBL/GenBank/DDBJ databases">
        <authorList>
            <consortium name="Lawrence Berkeley National Laboratory"/>
            <person name="Haridas S."/>
            <person name="Hensen N."/>
            <person name="Bonometti L."/>
            <person name="Westerberg I."/>
            <person name="Brannstrom I.O."/>
            <person name="Guillou S."/>
            <person name="Cros-Aarteil S."/>
            <person name="Calhoun S."/>
            <person name="Kuo A."/>
            <person name="Mondo S."/>
            <person name="Pangilinan J."/>
            <person name="Riley R."/>
            <person name="Labutti K."/>
            <person name="Andreopoulos B."/>
            <person name="Lipzen A."/>
            <person name="Chen C."/>
            <person name="Yanf M."/>
            <person name="Daum C."/>
            <person name="Ng V."/>
            <person name="Clum A."/>
            <person name="Steindorff A."/>
            <person name="Ohm R."/>
            <person name="Martin F."/>
            <person name="Silar P."/>
            <person name="Natvig D."/>
            <person name="Lalanne C."/>
            <person name="Gautier V."/>
            <person name="Ament-Velasquez S.L."/>
            <person name="Kruys A."/>
            <person name="Hutchinson M.I."/>
            <person name="Powell A.J."/>
            <person name="Barry K."/>
            <person name="Miller A.N."/>
            <person name="Grigoriev I.V."/>
            <person name="Debuchy R."/>
            <person name="Gladieux P."/>
            <person name="Thoren M.H."/>
            <person name="Johannesson H."/>
        </authorList>
    </citation>
    <scope>NUCLEOTIDE SEQUENCE</scope>
    <source>
        <strain evidence="19">CBS 168.71</strain>
    </source>
</reference>
<evidence type="ECO:0000313" key="19">
    <source>
        <dbReference type="EMBL" id="KAK3299545.1"/>
    </source>
</evidence>
<evidence type="ECO:0000259" key="18">
    <source>
        <dbReference type="Pfam" id="PF13460"/>
    </source>
</evidence>
<evidence type="ECO:0000259" key="17">
    <source>
        <dbReference type="Pfam" id="PF03443"/>
    </source>
</evidence>
<evidence type="ECO:0000256" key="12">
    <source>
        <dbReference type="ARBA" id="ARBA00023326"/>
    </source>
</evidence>
<comment type="subcellular location">
    <subcellularLocation>
        <location evidence="2">Secreted</location>
    </subcellularLocation>
</comment>
<keyword evidence="6" id="KW-0136">Cellulose degradation</keyword>
<evidence type="ECO:0000256" key="13">
    <source>
        <dbReference type="ARBA" id="ARBA00044502"/>
    </source>
</evidence>
<evidence type="ECO:0000256" key="15">
    <source>
        <dbReference type="ARBA" id="ARBA00047174"/>
    </source>
</evidence>
<dbReference type="GeneID" id="87842071"/>